<keyword evidence="2" id="KW-1185">Reference proteome</keyword>
<name>A0A1Y4DBW2_9BACT</name>
<dbReference type="Gene3D" id="2.20.110.10">
    <property type="entry name" value="Histone H3 K4-specific methyltransferase SET7/9 N-terminal domain"/>
    <property type="match status" value="3"/>
</dbReference>
<dbReference type="RefSeq" id="WP_087288746.1">
    <property type="nucleotide sequence ID" value="NZ_NFJD01000003.1"/>
</dbReference>
<dbReference type="GO" id="GO:0003682">
    <property type="term" value="F:chromatin binding"/>
    <property type="evidence" value="ECO:0007669"/>
    <property type="project" value="TreeGrafter"/>
</dbReference>
<sequence length="356" mass="40372">MKEKIICVSTPSGRTYYRAIPLAKEFLDKEQNIVNTTGELPDGEITEFNVSSATIKNLLGGKLNGKFEVINLTNNTVTYSEQYENGKLVSITERNLNTPTDVQTKKEKAVRNYPGTVLKSSKNTNSFYCNGQEVAEETLASNGATLEILGQIPDGEVKEFNDNGLVKTEAHYKGNKLNGTVKRYSDSGVLLSQEEYVNGILQGTAEYFNPTKNDMLHAQCTYKNSFLEGRRTVTQKDGTLRQEETYKHGRLNGKRISYYPNGCKEIEENYEDGKRQGERLLYFPTGSLWYRENYNNGRLDGERFGYFASGKTRLEEFYTEGLLEGRRCIYAENGELLSAEEYHWGSLVHNTDRTTK</sequence>
<organism evidence="1 2">
    <name type="scientific">Candidatus Avelusimicrobium gallicola</name>
    <dbReference type="NCBI Taxonomy" id="2562704"/>
    <lineage>
        <taxon>Bacteria</taxon>
        <taxon>Pseudomonadati</taxon>
        <taxon>Elusimicrobiota</taxon>
        <taxon>Elusimicrobia</taxon>
        <taxon>Elusimicrobiales</taxon>
        <taxon>Elusimicrobiaceae</taxon>
        <taxon>Candidatus Avelusimicrobium</taxon>
    </lineage>
</organism>
<accession>A0A1Y4DBW2</accession>
<protein>
    <recommendedName>
        <fullName evidence="3">Toxin-antitoxin system YwqK family antitoxin</fullName>
    </recommendedName>
</protein>
<gene>
    <name evidence="1" type="ORF">B5F75_05435</name>
</gene>
<dbReference type="AlphaFoldDB" id="A0A1Y4DBW2"/>
<dbReference type="PANTHER" id="PTHR46820">
    <property type="entry name" value="HISTONE-LYSINE N-METHYLTRANSFERASE SETD7"/>
    <property type="match status" value="1"/>
</dbReference>
<dbReference type="SUPFAM" id="SSF82185">
    <property type="entry name" value="Histone H3 K4-specific methyltransferase SET7/9 N-terminal domain"/>
    <property type="match status" value="2"/>
</dbReference>
<dbReference type="Pfam" id="PF07661">
    <property type="entry name" value="MORN_2"/>
    <property type="match status" value="4"/>
</dbReference>
<dbReference type="OrthoDB" id="659070at2"/>
<evidence type="ECO:0000313" key="1">
    <source>
        <dbReference type="EMBL" id="OUO56634.1"/>
    </source>
</evidence>
<dbReference type="GO" id="GO:0005694">
    <property type="term" value="C:chromosome"/>
    <property type="evidence" value="ECO:0007669"/>
    <property type="project" value="TreeGrafter"/>
</dbReference>
<evidence type="ECO:0000313" key="2">
    <source>
        <dbReference type="Proteomes" id="UP000196368"/>
    </source>
</evidence>
<dbReference type="Proteomes" id="UP000196368">
    <property type="component" value="Unassembled WGS sequence"/>
</dbReference>
<dbReference type="EMBL" id="NFJD01000003">
    <property type="protein sequence ID" value="OUO56634.1"/>
    <property type="molecule type" value="Genomic_DNA"/>
</dbReference>
<comment type="caution">
    <text evidence="1">The sequence shown here is derived from an EMBL/GenBank/DDBJ whole genome shotgun (WGS) entry which is preliminary data.</text>
</comment>
<dbReference type="PANTHER" id="PTHR46820:SF1">
    <property type="entry name" value="HISTONE-LYSINE N-METHYLTRANSFERASE SETD7"/>
    <property type="match status" value="1"/>
</dbReference>
<reference evidence="2" key="1">
    <citation type="submission" date="2017-04" db="EMBL/GenBank/DDBJ databases">
        <title>Function of individual gut microbiota members based on whole genome sequencing of pure cultures obtained from chicken caecum.</title>
        <authorList>
            <person name="Medvecky M."/>
            <person name="Cejkova D."/>
            <person name="Polansky O."/>
            <person name="Karasova D."/>
            <person name="Kubasova T."/>
            <person name="Cizek A."/>
            <person name="Rychlik I."/>
        </authorList>
    </citation>
    <scope>NUCLEOTIDE SEQUENCE [LARGE SCALE GENOMIC DNA]</scope>
    <source>
        <strain evidence="2">An273</strain>
    </source>
</reference>
<dbReference type="InterPro" id="IPR011652">
    <property type="entry name" value="MORN_2"/>
</dbReference>
<dbReference type="GO" id="GO:0070828">
    <property type="term" value="P:heterochromatin organization"/>
    <property type="evidence" value="ECO:0007669"/>
    <property type="project" value="TreeGrafter"/>
</dbReference>
<proteinExistence type="predicted"/>
<evidence type="ECO:0008006" key="3">
    <source>
        <dbReference type="Google" id="ProtNLM"/>
    </source>
</evidence>